<sequence>MLDQNNLLRVPDVPGVQVYADHADPTRFYAIPDAPRVARNDNGTPALSLLAYGRGSGPDLQLLGGQVQLTLTLALTGSERQTLTAALEESLNRHQPREAPPVRVTLLSPEWLTGQVHADLLPGLTLTGHPSLMAANECVLSATLTPQQATDLQRAWAKGLPDARLRYEVTTPAAQTEVSHKASTSAEPLRTFSVSFTARTTRTLSTSLCLEGPLSVSPSELQGALQVTSF</sequence>
<accession>A0A7C9HYW1</accession>
<dbReference type="Proteomes" id="UP000483286">
    <property type="component" value="Unassembled WGS sequence"/>
</dbReference>
<comment type="caution">
    <text evidence="1">The sequence shown here is derived from an EMBL/GenBank/DDBJ whole genome shotgun (WGS) entry which is preliminary data.</text>
</comment>
<dbReference type="EMBL" id="WQLB01000006">
    <property type="protein sequence ID" value="MVN86455.1"/>
    <property type="molecule type" value="Genomic_DNA"/>
</dbReference>
<evidence type="ECO:0000313" key="1">
    <source>
        <dbReference type="EMBL" id="MVN86455.1"/>
    </source>
</evidence>
<gene>
    <name evidence="1" type="ORF">GO986_06720</name>
</gene>
<keyword evidence="2" id="KW-1185">Reference proteome</keyword>
<reference evidence="1 2" key="1">
    <citation type="submission" date="2019-12" db="EMBL/GenBank/DDBJ databases">
        <title>Deinococcus sp. HMF7620 Genome sequencing and assembly.</title>
        <authorList>
            <person name="Kang H."/>
            <person name="Kim H."/>
            <person name="Joh K."/>
        </authorList>
    </citation>
    <scope>NUCLEOTIDE SEQUENCE [LARGE SCALE GENOMIC DNA]</scope>
    <source>
        <strain evidence="1 2">HMF7620</strain>
    </source>
</reference>
<name>A0A7C9HYW1_9DEIO</name>
<dbReference type="RefSeq" id="WP_157458508.1">
    <property type="nucleotide sequence ID" value="NZ_WQLB01000006.1"/>
</dbReference>
<evidence type="ECO:0000313" key="2">
    <source>
        <dbReference type="Proteomes" id="UP000483286"/>
    </source>
</evidence>
<organism evidence="1 2">
    <name type="scientific">Deinococcus arboris</name>
    <dbReference type="NCBI Taxonomy" id="2682977"/>
    <lineage>
        <taxon>Bacteria</taxon>
        <taxon>Thermotogati</taxon>
        <taxon>Deinococcota</taxon>
        <taxon>Deinococci</taxon>
        <taxon>Deinococcales</taxon>
        <taxon>Deinococcaceae</taxon>
        <taxon>Deinococcus</taxon>
    </lineage>
</organism>
<proteinExistence type="predicted"/>
<dbReference type="AlphaFoldDB" id="A0A7C9HYW1"/>
<protein>
    <submittedName>
        <fullName evidence="1">Uncharacterized protein</fullName>
    </submittedName>
</protein>